<dbReference type="InterPro" id="IPR000653">
    <property type="entry name" value="DegT/StrS_aminotransferase"/>
</dbReference>
<evidence type="ECO:0000313" key="5">
    <source>
        <dbReference type="EMBL" id="KNG92964.1"/>
    </source>
</evidence>
<evidence type="ECO:0008006" key="7">
    <source>
        <dbReference type="Google" id="ProtNLM"/>
    </source>
</evidence>
<evidence type="ECO:0000256" key="1">
    <source>
        <dbReference type="ARBA" id="ARBA00037999"/>
    </source>
</evidence>
<dbReference type="GO" id="GO:0030170">
    <property type="term" value="F:pyridoxal phosphate binding"/>
    <property type="evidence" value="ECO:0007669"/>
    <property type="project" value="TreeGrafter"/>
</dbReference>
<dbReference type="PIRSF" id="PIRSF000390">
    <property type="entry name" value="PLP_StrS"/>
    <property type="match status" value="1"/>
</dbReference>
<evidence type="ECO:0000256" key="3">
    <source>
        <dbReference type="PIRSR" id="PIRSR000390-2"/>
    </source>
</evidence>
<feature type="active site" description="Proton acceptor" evidence="2">
    <location>
        <position position="209"/>
    </location>
</feature>
<dbReference type="InterPro" id="IPR015421">
    <property type="entry name" value="PyrdxlP-dep_Trfase_major"/>
</dbReference>
<evidence type="ECO:0000256" key="2">
    <source>
        <dbReference type="PIRSR" id="PIRSR000390-1"/>
    </source>
</evidence>
<evidence type="ECO:0000256" key="4">
    <source>
        <dbReference type="RuleBase" id="RU004508"/>
    </source>
</evidence>
<dbReference type="Pfam" id="PF01041">
    <property type="entry name" value="DegT_DnrJ_EryC1"/>
    <property type="match status" value="1"/>
</dbReference>
<dbReference type="SUPFAM" id="SSF53383">
    <property type="entry name" value="PLP-dependent transferases"/>
    <property type="match status" value="1"/>
</dbReference>
<feature type="modified residue" description="N6-(pyridoxal phosphate)lysine" evidence="3">
    <location>
        <position position="209"/>
    </location>
</feature>
<sequence>MRRARHDRLACGPLTGQVSGMSTVPFHLPHFTDADRDAAVAVMDTRFTTMGTHVAAFEEAFAARHGRAHAVMVNSCTNGHMLVLRYLRGPGGWDEGARAVFPAMTFAGPSFQAAHAGFDVTFADTDPATGSTPVDALIEAAGTAPTILAPLGYGGIPLDGMDRLIRFAEEHGHVVIEDCAHATGASYADGRAVGSLSTLASIWSFYPTKVVNATEGGMILTDDADLAAWCRSARLHGVNKPVGDRYRSLKTDWAYALPIMGHKCNPTNIQGAVGLSQLGRLDTTLARLAGIAGRYREVLAQAGMHTLDGSERGNQHLFVLRDTPRAALMEHLKNHGVQCSVHYPPLWQMEAWGDRRWDLPGAERFAEGCLSLPIYADLTEAQIAQVCDGLLSFDG</sequence>
<dbReference type="PANTHER" id="PTHR30244:SF34">
    <property type="entry name" value="DTDP-4-AMINO-4,6-DIDEOXYGALACTOSE TRANSAMINASE"/>
    <property type="match status" value="1"/>
</dbReference>
<comment type="similarity">
    <text evidence="1 4">Belongs to the DegT/DnrJ/EryC1 family.</text>
</comment>
<dbReference type="InterPro" id="IPR015422">
    <property type="entry name" value="PyrdxlP-dep_Trfase_small"/>
</dbReference>
<comment type="caution">
    <text evidence="5">The sequence shown here is derived from an EMBL/GenBank/DDBJ whole genome shotgun (WGS) entry which is preliminary data.</text>
</comment>
<dbReference type="PANTHER" id="PTHR30244">
    <property type="entry name" value="TRANSAMINASE"/>
    <property type="match status" value="1"/>
</dbReference>
<accession>A0A0L1JMI8</accession>
<gene>
    <name evidence="5" type="ORF">ATO11_13605</name>
</gene>
<keyword evidence="3 4" id="KW-0663">Pyridoxal phosphate</keyword>
<protein>
    <recommendedName>
        <fullName evidence="7">DegT/DnrJ/EryC1/StrS aminotransferase</fullName>
    </recommendedName>
</protein>
<dbReference type="GO" id="GO:0008483">
    <property type="term" value="F:transaminase activity"/>
    <property type="evidence" value="ECO:0007669"/>
    <property type="project" value="TreeGrafter"/>
</dbReference>
<dbReference type="EMBL" id="AQQZ01000006">
    <property type="protein sequence ID" value="KNG92964.1"/>
    <property type="molecule type" value="Genomic_DNA"/>
</dbReference>
<dbReference type="AlphaFoldDB" id="A0A0L1JMI8"/>
<organism evidence="5 6">
    <name type="scientific">Pseudaestuariivita atlantica</name>
    <dbReference type="NCBI Taxonomy" id="1317121"/>
    <lineage>
        <taxon>Bacteria</taxon>
        <taxon>Pseudomonadati</taxon>
        <taxon>Pseudomonadota</taxon>
        <taxon>Alphaproteobacteria</taxon>
        <taxon>Rhodobacterales</taxon>
        <taxon>Paracoccaceae</taxon>
        <taxon>Pseudaestuariivita</taxon>
    </lineage>
</organism>
<proteinExistence type="inferred from homology"/>
<name>A0A0L1JMI8_9RHOB</name>
<reference evidence="5 6" key="1">
    <citation type="journal article" date="2015" name="Int. J. Syst. Evol. Microbiol.">
        <title>Aestuariivita atlantica sp. nov., isolated from deep sea sediment of the Atlantic Ocean.</title>
        <authorList>
            <person name="Li G."/>
            <person name="Lai Q."/>
            <person name="Du Y."/>
            <person name="Liu X."/>
            <person name="Sun F."/>
            <person name="Shao Z."/>
        </authorList>
    </citation>
    <scope>NUCLEOTIDE SEQUENCE [LARGE SCALE GENOMIC DNA]</scope>
    <source>
        <strain evidence="5 6">22II-S11-z3</strain>
    </source>
</reference>
<dbReference type="Gene3D" id="3.40.640.10">
    <property type="entry name" value="Type I PLP-dependent aspartate aminotransferase-like (Major domain)"/>
    <property type="match status" value="1"/>
</dbReference>
<dbReference type="Gene3D" id="3.90.1150.10">
    <property type="entry name" value="Aspartate Aminotransferase, domain 1"/>
    <property type="match status" value="1"/>
</dbReference>
<dbReference type="InterPro" id="IPR015424">
    <property type="entry name" value="PyrdxlP-dep_Trfase"/>
</dbReference>
<dbReference type="OrthoDB" id="9768668at2"/>
<keyword evidence="6" id="KW-1185">Reference proteome</keyword>
<dbReference type="Proteomes" id="UP000036938">
    <property type="component" value="Unassembled WGS sequence"/>
</dbReference>
<dbReference type="GO" id="GO:0000271">
    <property type="term" value="P:polysaccharide biosynthetic process"/>
    <property type="evidence" value="ECO:0007669"/>
    <property type="project" value="TreeGrafter"/>
</dbReference>
<dbReference type="STRING" id="1317121.ATO11_13605"/>
<evidence type="ECO:0000313" key="6">
    <source>
        <dbReference type="Proteomes" id="UP000036938"/>
    </source>
</evidence>